<evidence type="ECO:0000313" key="4">
    <source>
        <dbReference type="Proteomes" id="UP000038010"/>
    </source>
</evidence>
<feature type="region of interest" description="Disordered" evidence="2">
    <location>
        <begin position="284"/>
        <end position="308"/>
    </location>
</feature>
<accession>A0A0N1H5E6</accession>
<feature type="compositionally biased region" description="Polar residues" evidence="2">
    <location>
        <begin position="158"/>
        <end position="169"/>
    </location>
</feature>
<comment type="caution">
    <text evidence="3">The sequence shown here is derived from an EMBL/GenBank/DDBJ whole genome shotgun (WGS) entry which is preliminary data.</text>
</comment>
<comment type="similarity">
    <text evidence="1">Belongs to the peptidase C14B family.</text>
</comment>
<dbReference type="PANTHER" id="PTHR48104:SF30">
    <property type="entry name" value="METACASPASE-1"/>
    <property type="match status" value="1"/>
</dbReference>
<dbReference type="Proteomes" id="UP000038010">
    <property type="component" value="Unassembled WGS sequence"/>
</dbReference>
<organism evidence="3 4">
    <name type="scientific">Cyphellophora attinorum</name>
    <dbReference type="NCBI Taxonomy" id="1664694"/>
    <lineage>
        <taxon>Eukaryota</taxon>
        <taxon>Fungi</taxon>
        <taxon>Dikarya</taxon>
        <taxon>Ascomycota</taxon>
        <taxon>Pezizomycotina</taxon>
        <taxon>Eurotiomycetes</taxon>
        <taxon>Chaetothyriomycetidae</taxon>
        <taxon>Chaetothyriales</taxon>
        <taxon>Cyphellophoraceae</taxon>
        <taxon>Cyphellophora</taxon>
    </lineage>
</organism>
<keyword evidence="4" id="KW-1185">Reference proteome</keyword>
<evidence type="ECO:0000256" key="2">
    <source>
        <dbReference type="SAM" id="MobiDB-lite"/>
    </source>
</evidence>
<dbReference type="GO" id="GO:0005737">
    <property type="term" value="C:cytoplasm"/>
    <property type="evidence" value="ECO:0007669"/>
    <property type="project" value="TreeGrafter"/>
</dbReference>
<feature type="compositionally biased region" description="Polar residues" evidence="2">
    <location>
        <begin position="123"/>
        <end position="136"/>
    </location>
</feature>
<dbReference type="InterPro" id="IPR050452">
    <property type="entry name" value="Metacaspase"/>
</dbReference>
<dbReference type="GeneID" id="28735958"/>
<dbReference type="EMBL" id="LFJN01000023">
    <property type="protein sequence ID" value="KPI37595.1"/>
    <property type="molecule type" value="Genomic_DNA"/>
</dbReference>
<gene>
    <name evidence="3" type="ORF">AB675_3978</name>
</gene>
<reference evidence="3 4" key="1">
    <citation type="submission" date="2015-06" db="EMBL/GenBank/DDBJ databases">
        <title>Draft genome of the ant-associated black yeast Phialophora attae CBS 131958.</title>
        <authorList>
            <person name="Moreno L.F."/>
            <person name="Stielow B.J."/>
            <person name="de Hoog S."/>
            <person name="Vicente V.A."/>
            <person name="Weiss V.A."/>
            <person name="de Vries M."/>
            <person name="Cruz L.M."/>
            <person name="Souza E.M."/>
        </authorList>
    </citation>
    <scope>NUCLEOTIDE SEQUENCE [LARGE SCALE GENOMIC DNA]</scope>
    <source>
        <strain evidence="3 4">CBS 131958</strain>
    </source>
</reference>
<dbReference type="GO" id="GO:0006508">
    <property type="term" value="P:proteolysis"/>
    <property type="evidence" value="ECO:0007669"/>
    <property type="project" value="TreeGrafter"/>
</dbReference>
<protein>
    <submittedName>
        <fullName evidence="3">Metacaspase-1</fullName>
    </submittedName>
</protein>
<dbReference type="RefSeq" id="XP_017997558.1">
    <property type="nucleotide sequence ID" value="XM_018144078.1"/>
</dbReference>
<dbReference type="OrthoDB" id="3223806at2759"/>
<evidence type="ECO:0000256" key="1">
    <source>
        <dbReference type="ARBA" id="ARBA00009005"/>
    </source>
</evidence>
<name>A0A0N1H5E6_9EURO</name>
<dbReference type="AlphaFoldDB" id="A0A0N1H5E6"/>
<dbReference type="PANTHER" id="PTHR48104">
    <property type="entry name" value="METACASPASE-4"/>
    <property type="match status" value="1"/>
</dbReference>
<dbReference type="STRING" id="1664694.A0A0N1H5E6"/>
<feature type="region of interest" description="Disordered" evidence="2">
    <location>
        <begin position="104"/>
        <end position="181"/>
    </location>
</feature>
<sequence length="371" mass="41580">MHRRHAHGSGQTRPYDLGQQGGLYGDLYPANAVASNTYAQAPYYPGWEALRQQQIQQSFWPLNHGYGQLTSQSHVDGYGPVGVYQQEEASPSLPVHQLPANVQAHSMDSEPQPAASHMRGSSAYPSPFSSATTRSPVISLESENSRMMHPPDLPRASNPESVGNQSATSARPHEHRLTLPRPGNHRAVVIGVDYFNQKGQLEGRSRRAEIVYHFLQTECGYEIGEIWRLTEDLQSSAAQPTRKNIMSALAWLTENVNEGDRRLLFYTGHGRTSGEEMQRMIEAATSQSTQQRRTRKARQNSIDEEAQSPVETIFPVDFREPKSGSIDPERLDEILQPAKDKGAKITLWMEPVAGLRSRKRRRKGKSTEDEE</sequence>
<dbReference type="Gene3D" id="3.40.50.12660">
    <property type="match status" value="1"/>
</dbReference>
<evidence type="ECO:0000313" key="3">
    <source>
        <dbReference type="EMBL" id="KPI37595.1"/>
    </source>
</evidence>
<dbReference type="VEuPathDB" id="FungiDB:AB675_3978"/>
<proteinExistence type="inferred from homology"/>
<dbReference type="GO" id="GO:0004197">
    <property type="term" value="F:cysteine-type endopeptidase activity"/>
    <property type="evidence" value="ECO:0007669"/>
    <property type="project" value="TreeGrafter"/>
</dbReference>